<keyword evidence="1" id="KW-0812">Transmembrane</keyword>
<keyword evidence="1" id="KW-1133">Transmembrane helix</keyword>
<proteinExistence type="predicted"/>
<dbReference type="EMBL" id="SIRE01000003">
    <property type="protein sequence ID" value="TBL80977.1"/>
    <property type="molecule type" value="Genomic_DNA"/>
</dbReference>
<protein>
    <submittedName>
        <fullName evidence="2">Uncharacterized protein</fullName>
    </submittedName>
</protein>
<accession>A0A4Q9DVB7</accession>
<name>A0A4Q9DVB7_9BACL</name>
<dbReference type="RefSeq" id="WP_165452162.1">
    <property type="nucleotide sequence ID" value="NZ_SIRE01000003.1"/>
</dbReference>
<organism evidence="2 3">
    <name type="scientific">Paenibacillus thalictri</name>
    <dbReference type="NCBI Taxonomy" id="2527873"/>
    <lineage>
        <taxon>Bacteria</taxon>
        <taxon>Bacillati</taxon>
        <taxon>Bacillota</taxon>
        <taxon>Bacilli</taxon>
        <taxon>Bacillales</taxon>
        <taxon>Paenibacillaceae</taxon>
        <taxon>Paenibacillus</taxon>
    </lineage>
</organism>
<feature type="transmembrane region" description="Helical" evidence="1">
    <location>
        <begin position="12"/>
        <end position="32"/>
    </location>
</feature>
<keyword evidence="1" id="KW-0472">Membrane</keyword>
<comment type="caution">
    <text evidence="2">The sequence shown here is derived from an EMBL/GenBank/DDBJ whole genome shotgun (WGS) entry which is preliminary data.</text>
</comment>
<dbReference type="AlphaFoldDB" id="A0A4Q9DVB7"/>
<gene>
    <name evidence="2" type="ORF">EYB31_02425</name>
</gene>
<evidence type="ECO:0000313" key="2">
    <source>
        <dbReference type="EMBL" id="TBL80977.1"/>
    </source>
</evidence>
<evidence type="ECO:0000256" key="1">
    <source>
        <dbReference type="SAM" id="Phobius"/>
    </source>
</evidence>
<sequence length="582" mass="65816">MFSMSYRRSAWYSRIMLILVICAVAITFYKIYMSWIRIQDYNLAASNLASGRLIEAEEHYRSTAANQSLNYKDKETQEALFQLQPVSQIKNILTAIKTEVESANDAKDVSRLLAAFSSYKEKKEKYDSDPEEFTKKVFSQAIDFYKLDKLFSDDISDARKRLIKSIQSKLSKKTFSDDPELQQLLSLYAIYDKDNTKQIDEGVALVDSFEQARLGSILLEKSFEDALIEAARIQKLYQDQGFELAWMPAKIETYAKEQLQQIFEQNNIVEYAAKAKAFQSNESWVSTSNEVTALIQYHVREWIKQAEQFTASSANYDKGIELYQQLSALTDTSGRVRDAELRMLENDPGRLFQKAAPGSNYTIVHNSKGTANSTVSVIGVEGKKLGLARLLQNGNVHYAVGNIEDIQPKVVRFEPKLSVQGQPLILIEGSSTNRQFRYAAYVLEGSALRKIWDVEADRYQIEGSGILLVDNTTGNGAGQQSYYEFRDGMYGFTRIKPDYAEISLDNLSNYRNKKVRFNAQILTTDGNTAVIPYNGEYLLLSGPFAFKTGSAMITGKWTSDSEIKKGTQTIHAYVIDVSGLNQ</sequence>
<reference evidence="2 3" key="1">
    <citation type="submission" date="2019-02" db="EMBL/GenBank/DDBJ databases">
        <title>Paenibacillus sp. nov., isolated from surface-sterilized tissue of Thalictrum simplex L.</title>
        <authorList>
            <person name="Tuo L."/>
        </authorList>
    </citation>
    <scope>NUCLEOTIDE SEQUENCE [LARGE SCALE GENOMIC DNA]</scope>
    <source>
        <strain evidence="2 3">N2SHLJ1</strain>
    </source>
</reference>
<evidence type="ECO:0000313" key="3">
    <source>
        <dbReference type="Proteomes" id="UP000293142"/>
    </source>
</evidence>
<dbReference type="Proteomes" id="UP000293142">
    <property type="component" value="Unassembled WGS sequence"/>
</dbReference>
<keyword evidence="3" id="KW-1185">Reference proteome</keyword>